<accession>A0A8T0ITB9</accession>
<dbReference type="EMBL" id="CM026422">
    <property type="protein sequence ID" value="KAG0586249.1"/>
    <property type="molecule type" value="Genomic_DNA"/>
</dbReference>
<evidence type="ECO:0000313" key="4">
    <source>
        <dbReference type="Proteomes" id="UP000822688"/>
    </source>
</evidence>
<dbReference type="AlphaFoldDB" id="A0A8T0ITB9"/>
<dbReference type="OrthoDB" id="1852071at2759"/>
<keyword evidence="4" id="KW-1185">Reference proteome</keyword>
<sequence length="226" mass="25110">MEGGGQARGTGYASSSSHALRSASPVRSDSRGFRAAVRDVGQKLQEFYTFDLMPKIFIVKFRQQVQGIQLGANFEFDGVQVDGMHLQKCNADDCHTKLVIKPCSENGYWKVICEPKQRDLRILTKKIPLGSLLHFQFGIGHDFMRKSTGWKWKVTSAFGLPGSPEIRQKTKLPVFPGFDINVDWNAQYELPELHGASGTGEPPVEANLGHLHAKIERVAAVYTHVG</sequence>
<protein>
    <recommendedName>
        <fullName evidence="2">DUF7781 domain-containing protein</fullName>
    </recommendedName>
</protein>
<dbReference type="PANTHER" id="PTHR35710:SF1">
    <property type="entry name" value="OBP3-RESPONSIVE PROTEIN 4 (ORG4)"/>
    <property type="match status" value="1"/>
</dbReference>
<evidence type="ECO:0000259" key="2">
    <source>
        <dbReference type="Pfam" id="PF25003"/>
    </source>
</evidence>
<feature type="domain" description="DUF7781" evidence="2">
    <location>
        <begin position="43"/>
        <end position="224"/>
    </location>
</feature>
<proteinExistence type="predicted"/>
<evidence type="ECO:0000256" key="1">
    <source>
        <dbReference type="SAM" id="MobiDB-lite"/>
    </source>
</evidence>
<comment type="caution">
    <text evidence="3">The sequence shown here is derived from an EMBL/GenBank/DDBJ whole genome shotgun (WGS) entry which is preliminary data.</text>
</comment>
<dbReference type="InterPro" id="IPR056683">
    <property type="entry name" value="DUF7781"/>
</dbReference>
<dbReference type="PANTHER" id="PTHR35710">
    <property type="entry name" value="OBP3-RESPONSIVE PROTEIN 4 (ORG4)"/>
    <property type="match status" value="1"/>
</dbReference>
<gene>
    <name evidence="3" type="ORF">KC19_2G075400</name>
</gene>
<name>A0A8T0ITB9_CERPU</name>
<dbReference type="Proteomes" id="UP000822688">
    <property type="component" value="Chromosome 2"/>
</dbReference>
<reference evidence="3" key="1">
    <citation type="submission" date="2020-06" db="EMBL/GenBank/DDBJ databases">
        <title>WGS assembly of Ceratodon purpureus strain R40.</title>
        <authorList>
            <person name="Carey S.B."/>
            <person name="Jenkins J."/>
            <person name="Shu S."/>
            <person name="Lovell J.T."/>
            <person name="Sreedasyam A."/>
            <person name="Maumus F."/>
            <person name="Tiley G.P."/>
            <person name="Fernandez-Pozo N."/>
            <person name="Barry K."/>
            <person name="Chen C."/>
            <person name="Wang M."/>
            <person name="Lipzen A."/>
            <person name="Daum C."/>
            <person name="Saski C.A."/>
            <person name="Payton A.C."/>
            <person name="Mcbreen J.C."/>
            <person name="Conrad R.E."/>
            <person name="Kollar L.M."/>
            <person name="Olsson S."/>
            <person name="Huttunen S."/>
            <person name="Landis J.B."/>
            <person name="Wickett N.J."/>
            <person name="Johnson M.G."/>
            <person name="Rensing S.A."/>
            <person name="Grimwood J."/>
            <person name="Schmutz J."/>
            <person name="Mcdaniel S.F."/>
        </authorList>
    </citation>
    <scope>NUCLEOTIDE SEQUENCE</scope>
    <source>
        <strain evidence="3">R40</strain>
    </source>
</reference>
<organism evidence="3 4">
    <name type="scientific">Ceratodon purpureus</name>
    <name type="common">Fire moss</name>
    <name type="synonym">Dicranum purpureum</name>
    <dbReference type="NCBI Taxonomy" id="3225"/>
    <lineage>
        <taxon>Eukaryota</taxon>
        <taxon>Viridiplantae</taxon>
        <taxon>Streptophyta</taxon>
        <taxon>Embryophyta</taxon>
        <taxon>Bryophyta</taxon>
        <taxon>Bryophytina</taxon>
        <taxon>Bryopsida</taxon>
        <taxon>Dicranidae</taxon>
        <taxon>Pseudoditrichales</taxon>
        <taxon>Ditrichaceae</taxon>
        <taxon>Ceratodon</taxon>
    </lineage>
</organism>
<feature type="region of interest" description="Disordered" evidence="1">
    <location>
        <begin position="1"/>
        <end position="26"/>
    </location>
</feature>
<dbReference type="Pfam" id="PF25003">
    <property type="entry name" value="DUF7781"/>
    <property type="match status" value="1"/>
</dbReference>
<feature type="compositionally biased region" description="Low complexity" evidence="1">
    <location>
        <begin position="13"/>
        <end position="24"/>
    </location>
</feature>
<evidence type="ECO:0000313" key="3">
    <source>
        <dbReference type="EMBL" id="KAG0586249.1"/>
    </source>
</evidence>